<organism evidence="1 2">
    <name type="scientific">Staurois parvus</name>
    <dbReference type="NCBI Taxonomy" id="386267"/>
    <lineage>
        <taxon>Eukaryota</taxon>
        <taxon>Metazoa</taxon>
        <taxon>Chordata</taxon>
        <taxon>Craniata</taxon>
        <taxon>Vertebrata</taxon>
        <taxon>Euteleostomi</taxon>
        <taxon>Amphibia</taxon>
        <taxon>Batrachia</taxon>
        <taxon>Anura</taxon>
        <taxon>Neobatrachia</taxon>
        <taxon>Ranoidea</taxon>
        <taxon>Ranidae</taxon>
        <taxon>Staurois</taxon>
    </lineage>
</organism>
<accession>A0ABN9B862</accession>
<name>A0ABN9B862_9NEOB</name>
<evidence type="ECO:0000313" key="1">
    <source>
        <dbReference type="EMBL" id="CAI9543775.1"/>
    </source>
</evidence>
<comment type="caution">
    <text evidence="1">The sequence shown here is derived from an EMBL/GenBank/DDBJ whole genome shotgun (WGS) entry which is preliminary data.</text>
</comment>
<evidence type="ECO:0008006" key="3">
    <source>
        <dbReference type="Google" id="ProtNLM"/>
    </source>
</evidence>
<evidence type="ECO:0000313" key="2">
    <source>
        <dbReference type="Proteomes" id="UP001162483"/>
    </source>
</evidence>
<protein>
    <recommendedName>
        <fullName evidence="3">Secreted protein</fullName>
    </recommendedName>
</protein>
<proteinExistence type="predicted"/>
<keyword evidence="2" id="KW-1185">Reference proteome</keyword>
<sequence>MVLVRLSRAVKCILGCSLVVGHGSNKKHTAKFKKNFFLLFWASFPLIIKKNQEISNTIYHQVKAQFVLKKKQV</sequence>
<gene>
    <name evidence="1" type="ORF">SPARVUS_LOCUS2370736</name>
</gene>
<dbReference type="Proteomes" id="UP001162483">
    <property type="component" value="Unassembled WGS sequence"/>
</dbReference>
<reference evidence="1" key="1">
    <citation type="submission" date="2023-05" db="EMBL/GenBank/DDBJ databases">
        <authorList>
            <person name="Stuckert A."/>
        </authorList>
    </citation>
    <scope>NUCLEOTIDE SEQUENCE</scope>
</reference>
<dbReference type="EMBL" id="CATNWA010002799">
    <property type="protein sequence ID" value="CAI9543775.1"/>
    <property type="molecule type" value="Genomic_DNA"/>
</dbReference>